<evidence type="ECO:0000259" key="3">
    <source>
        <dbReference type="Pfam" id="PF07687"/>
    </source>
</evidence>
<dbReference type="Proteomes" id="UP000236268">
    <property type="component" value="Unassembled WGS sequence"/>
</dbReference>
<evidence type="ECO:0000256" key="2">
    <source>
        <dbReference type="PIRSR" id="PIRSR005962-1"/>
    </source>
</evidence>
<comment type="cofactor">
    <cofactor evidence="2">
        <name>Mn(2+)</name>
        <dbReference type="ChEBI" id="CHEBI:29035"/>
    </cofactor>
    <text evidence="2">The Mn(2+) ion enhances activity.</text>
</comment>
<keyword evidence="1 5" id="KW-0378">Hydrolase</keyword>
<keyword evidence="4" id="KW-0614">Plasmid</keyword>
<dbReference type="GO" id="GO:0050118">
    <property type="term" value="F:N-acetyldiaminopimelate deacetylase activity"/>
    <property type="evidence" value="ECO:0007669"/>
    <property type="project" value="UniProtKB-ARBA"/>
</dbReference>
<organism evidence="4 6">
    <name type="scientific">Azospirillum argentinense</name>
    <dbReference type="NCBI Taxonomy" id="2970906"/>
    <lineage>
        <taxon>Bacteria</taxon>
        <taxon>Pseudomonadati</taxon>
        <taxon>Pseudomonadota</taxon>
        <taxon>Alphaproteobacteria</taxon>
        <taxon>Rhodospirillales</taxon>
        <taxon>Azospirillaceae</taxon>
        <taxon>Azospirillum</taxon>
    </lineage>
</organism>
<sequence>MVRTIDGTEALTADMTAWRRDLHAHPETAFEEERTSDFVAEKLASFGLEVHRGLAKTGVVGVLRNGEGPAVAFRADMDALHIHEQTNLPHASRNSGRMHACGHDGHTAMLLGAARHLSAHPNFHGTIAFVFQPAEENEGGGRVMVEDGLFEKFPVEQVYGMHNWPGLEVGKIALRPGPIMAAYDIFELTLTGKGTHAAMPHLGTDTILAGTQIVNAWQTIASRSVHPVDSAVVSVTQFHAGDTWNVLPATAVLRGTTRTFRKEVQDMVERRMGELAKAIAGGFGVEAEMRYERRYPSTVNEAGATELARRAAAGVVGESGLDLDPMPSMGAEDFAFMLQQRPGCYVWVGAGPSDGGRNLHSPHYDFNDAVLPIGLSYWVRLAETVLPRAA</sequence>
<feature type="binding site" evidence="2">
    <location>
        <position position="162"/>
    </location>
    <ligand>
        <name>Mn(2+)</name>
        <dbReference type="ChEBI" id="CHEBI:29035"/>
        <label>2</label>
    </ligand>
</feature>
<geneLocation type="plasmid" evidence="4 6">
    <name>AbAZ39_p2</name>
</geneLocation>
<dbReference type="AlphaFoldDB" id="A0A060DQE4"/>
<reference evidence="5 7" key="2">
    <citation type="submission" date="2018-01" db="EMBL/GenBank/DDBJ databases">
        <title>Whole genome sequence of Azospirillum brasilense REC3 isolated from strawberry roots.</title>
        <authorList>
            <person name="Fontana C.A."/>
            <person name="Salazar S.M."/>
            <person name="Bassi D."/>
            <person name="Puglisi E."/>
            <person name="Lovaisa N.C."/>
            <person name="Toffoli L.M."/>
            <person name="Pedraza R."/>
            <person name="Cocconcelli P.S."/>
        </authorList>
    </citation>
    <scope>NUCLEOTIDE SEQUENCE [LARGE SCALE GENOMIC DNA]</scope>
    <source>
        <strain evidence="5 7">REC3</strain>
        <plasmid evidence="5">p3unnamed</plasmid>
    </source>
</reference>
<proteinExistence type="predicted"/>
<dbReference type="Pfam" id="PF07687">
    <property type="entry name" value="M20_dimer"/>
    <property type="match status" value="1"/>
</dbReference>
<gene>
    <name evidence="4" type="ORF">ABAZ39_24175</name>
    <name evidence="5" type="ORF">C1S70_06800</name>
</gene>
<dbReference type="EMBL" id="POWG01000005">
    <property type="protein sequence ID" value="PNQ99664.1"/>
    <property type="molecule type" value="Genomic_DNA"/>
</dbReference>
<dbReference type="InterPro" id="IPR036264">
    <property type="entry name" value="Bact_exopeptidase_dim_dom"/>
</dbReference>
<evidence type="ECO:0000313" key="6">
    <source>
        <dbReference type="Proteomes" id="UP000027186"/>
    </source>
</evidence>
<accession>A0A2K1G4G2</accession>
<feature type="domain" description="Peptidase M20 dimerisation" evidence="3">
    <location>
        <begin position="186"/>
        <end position="278"/>
    </location>
</feature>
<dbReference type="Gene3D" id="3.30.70.360">
    <property type="match status" value="1"/>
</dbReference>
<geneLocation type="plasmid" evidence="5">
    <name>p3unnamed</name>
</geneLocation>
<dbReference type="GO" id="GO:0046872">
    <property type="term" value="F:metal ion binding"/>
    <property type="evidence" value="ECO:0007669"/>
    <property type="project" value="UniProtKB-KW"/>
</dbReference>
<feature type="binding site" evidence="2">
    <location>
        <position position="101"/>
    </location>
    <ligand>
        <name>Mn(2+)</name>
        <dbReference type="ChEBI" id="CHEBI:29035"/>
        <label>2</label>
    </ligand>
</feature>
<feature type="binding site" evidence="2">
    <location>
        <position position="136"/>
    </location>
    <ligand>
        <name>Mn(2+)</name>
        <dbReference type="ChEBI" id="CHEBI:29035"/>
        <label>2</label>
    </ligand>
</feature>
<dbReference type="EMBL" id="CP007795">
    <property type="protein sequence ID" value="AIB14992.1"/>
    <property type="molecule type" value="Genomic_DNA"/>
</dbReference>
<dbReference type="NCBIfam" id="TIGR01891">
    <property type="entry name" value="amidohydrolases"/>
    <property type="match status" value="1"/>
</dbReference>
<dbReference type="GO" id="GO:0019877">
    <property type="term" value="P:diaminopimelate biosynthetic process"/>
    <property type="evidence" value="ECO:0007669"/>
    <property type="project" value="UniProtKB-ARBA"/>
</dbReference>
<dbReference type="FunFam" id="3.30.70.360:FF:000001">
    <property type="entry name" value="N-acetyldiaminopimelate deacetylase"/>
    <property type="match status" value="1"/>
</dbReference>
<evidence type="ECO:0000313" key="5">
    <source>
        <dbReference type="EMBL" id="PNQ99664.1"/>
    </source>
</evidence>
<dbReference type="SUPFAM" id="SSF55031">
    <property type="entry name" value="Bacterial exopeptidase dimerisation domain"/>
    <property type="match status" value="1"/>
</dbReference>
<dbReference type="InterPro" id="IPR011650">
    <property type="entry name" value="Peptidase_M20_dimer"/>
</dbReference>
<dbReference type="Pfam" id="PF01546">
    <property type="entry name" value="Peptidase_M20"/>
    <property type="match status" value="1"/>
</dbReference>
<dbReference type="PANTHER" id="PTHR11014">
    <property type="entry name" value="PEPTIDASE M20 FAMILY MEMBER"/>
    <property type="match status" value="1"/>
</dbReference>
<keyword evidence="2" id="KW-0479">Metal-binding</keyword>
<dbReference type="PIRSF" id="PIRSF005962">
    <property type="entry name" value="Pept_M20D_amidohydro"/>
    <property type="match status" value="1"/>
</dbReference>
<dbReference type="KEGG" id="abq:ABAZ39_24175"/>
<evidence type="ECO:0000313" key="7">
    <source>
        <dbReference type="Proteomes" id="UP000236268"/>
    </source>
</evidence>
<protein>
    <submittedName>
        <fullName evidence="5">Amidohydrolase</fullName>
    </submittedName>
    <submittedName>
        <fullName evidence="4">Peptidase M20</fullName>
    </submittedName>
</protein>
<name>A0A060DQE4_9PROT</name>
<dbReference type="CDD" id="cd05666">
    <property type="entry name" value="M20_Acy1-like"/>
    <property type="match status" value="1"/>
</dbReference>
<evidence type="ECO:0000256" key="1">
    <source>
        <dbReference type="ARBA" id="ARBA00022801"/>
    </source>
</evidence>
<reference evidence="4 6" key="1">
    <citation type="journal article" date="2014" name="Genome Announc.">
        <title>Complete Genome Sequence of the Model Rhizosphere Strain Azospirillum brasilense Az39, Successfully Applied in Agriculture.</title>
        <authorList>
            <person name="Rivera D."/>
            <person name="Revale S."/>
            <person name="Molina R."/>
            <person name="Gualpa J."/>
            <person name="Puente M."/>
            <person name="Maroniche G."/>
            <person name="Paris G."/>
            <person name="Baker D."/>
            <person name="Clavijo B."/>
            <person name="McLay K."/>
            <person name="Spaepen S."/>
            <person name="Perticari A."/>
            <person name="Vazquez M."/>
            <person name="Wisniewski-Dye F."/>
            <person name="Watkins C."/>
            <person name="Martinez-Abarca F."/>
            <person name="Vanderleyden J."/>
            <person name="Cassan F."/>
        </authorList>
    </citation>
    <scope>NUCLEOTIDE SEQUENCE [LARGE SCALE GENOMIC DNA]</scope>
    <source>
        <strain evidence="4 6">Az39</strain>
        <plasmid evidence="4">AbAZ39_p2</plasmid>
    </source>
</reference>
<dbReference type="SUPFAM" id="SSF53187">
    <property type="entry name" value="Zn-dependent exopeptidases"/>
    <property type="match status" value="1"/>
</dbReference>
<feature type="binding site" evidence="2">
    <location>
        <position position="360"/>
    </location>
    <ligand>
        <name>Mn(2+)</name>
        <dbReference type="ChEBI" id="CHEBI:29035"/>
        <label>2</label>
    </ligand>
</feature>
<accession>A0A060DQE4</accession>
<dbReference type="OrthoDB" id="9777385at2"/>
<dbReference type="Gene3D" id="3.40.630.10">
    <property type="entry name" value="Zn peptidases"/>
    <property type="match status" value="1"/>
</dbReference>
<keyword evidence="2" id="KW-0464">Manganese</keyword>
<dbReference type="InterPro" id="IPR017439">
    <property type="entry name" value="Amidohydrolase"/>
</dbReference>
<dbReference type="InterPro" id="IPR002933">
    <property type="entry name" value="Peptidase_M20"/>
</dbReference>
<feature type="binding site" evidence="2">
    <location>
        <position position="103"/>
    </location>
    <ligand>
        <name>Mn(2+)</name>
        <dbReference type="ChEBI" id="CHEBI:29035"/>
        <label>2</label>
    </ligand>
</feature>
<evidence type="ECO:0000313" key="4">
    <source>
        <dbReference type="EMBL" id="AIB14992.1"/>
    </source>
</evidence>
<dbReference type="RefSeq" id="WP_040136286.1">
    <property type="nucleotide sequence ID" value="NZ_CP007795.1"/>
</dbReference>
<dbReference type="Proteomes" id="UP000027186">
    <property type="component" value="Plasmid AbAZ39_p2"/>
</dbReference>
<dbReference type="PANTHER" id="PTHR11014:SF63">
    <property type="entry name" value="METALLOPEPTIDASE, PUTATIVE (AFU_ORTHOLOGUE AFUA_6G09600)-RELATED"/>
    <property type="match status" value="1"/>
</dbReference>